<feature type="transmembrane region" description="Helical" evidence="1">
    <location>
        <begin position="78"/>
        <end position="97"/>
    </location>
</feature>
<dbReference type="Proteomes" id="UP000588112">
    <property type="component" value="Unassembled WGS sequence"/>
</dbReference>
<feature type="transmembrane region" description="Helical" evidence="1">
    <location>
        <begin position="303"/>
        <end position="322"/>
    </location>
</feature>
<evidence type="ECO:0000256" key="1">
    <source>
        <dbReference type="SAM" id="Phobius"/>
    </source>
</evidence>
<evidence type="ECO:0000313" key="3">
    <source>
        <dbReference type="Proteomes" id="UP000588112"/>
    </source>
</evidence>
<feature type="transmembrane region" description="Helical" evidence="1">
    <location>
        <begin position="17"/>
        <end position="42"/>
    </location>
</feature>
<feature type="transmembrane region" description="Helical" evidence="1">
    <location>
        <begin position="442"/>
        <end position="463"/>
    </location>
</feature>
<sequence>MDGTWRDHARWPPAGRVLAAVTIMPSLTLAGWLLAGLPLLLLGWFRPLPAFVLGGASAVALCVYAARRSRGAPEAAPWQVAGVVAVALGSGVFNALFHSQQLLIRRDPSTYAQYAVWLARTGSLPIPYQAEAFGGPDPALRFDSVGLYDHGGAVVPQFMPGAPLLYAPGHWLAGVDGLLVAPAVLGALAVLTVAGVVARLAGARWATLGALLFAVALPILYTSRTTLSEIPSLILLFGGIALTLDARGRPRAAALAGLVFGLAVLVRIDGLRDVLPVLAYAGLLIAMRRVPGRAAAYAPMGPWLLAGLVAGAGAGLGAAFLLARPYLAYLSGSVAPLLVICGVVLALTAVGAALGPRVIAWGAARSGGLARRARTALPGLAGGLVVLVMAGFAARPWLQTVHRIPTTPDDRFNAAFIESVQRFNGLPPDSTRLYYEDSLYWVIWYLGVPAVALATIGAAVLAGRMARGRAFAWVLPLALVGWTTVTTLWLPAITPDHPFASRRLVPVVIPGLVVLAVWAVAAGWTWARRAGYGARALRAGAVAAGALLVVPAAVTSAGTAFTPIEQGEAAQVARLCAALPRDAAVLIVERVTADRLPQVVRGMCGAPTAMVRGGGDVAPRAEVERLVERIRAAGRRPVLLAADRRQLAPYGTATEVLRLRTRQDERSLISPPDGTWSLSVTVWMTAP</sequence>
<feature type="transmembrane region" description="Helical" evidence="1">
    <location>
        <begin position="504"/>
        <end position="527"/>
    </location>
</feature>
<comment type="caution">
    <text evidence="2">The sequence shown here is derived from an EMBL/GenBank/DDBJ whole genome shotgun (WGS) entry which is preliminary data.</text>
</comment>
<name>A0A7W8YZI9_9ACTN</name>
<dbReference type="AlphaFoldDB" id="A0A7W8YZI9"/>
<feature type="transmembrane region" description="Helical" evidence="1">
    <location>
        <begin position="205"/>
        <end position="221"/>
    </location>
</feature>
<feature type="transmembrane region" description="Helical" evidence="1">
    <location>
        <begin position="48"/>
        <end position="66"/>
    </location>
</feature>
<protein>
    <recommendedName>
        <fullName evidence="4">Glycosyltransferase RgtA/B/C/D-like domain-containing protein</fullName>
    </recommendedName>
</protein>
<reference evidence="2 3" key="1">
    <citation type="submission" date="2020-08" db="EMBL/GenBank/DDBJ databases">
        <title>Sequencing the genomes of 1000 actinobacteria strains.</title>
        <authorList>
            <person name="Klenk H.-P."/>
        </authorList>
    </citation>
    <scope>NUCLEOTIDE SEQUENCE [LARGE SCALE GENOMIC DNA]</scope>
    <source>
        <strain evidence="2 3">DSM 45790</strain>
    </source>
</reference>
<feature type="transmembrane region" description="Helical" evidence="1">
    <location>
        <begin position="178"/>
        <end position="198"/>
    </location>
</feature>
<keyword evidence="1" id="KW-0812">Transmembrane</keyword>
<dbReference type="RefSeq" id="WP_184608013.1">
    <property type="nucleotide sequence ID" value="NZ_BOOS01000010.1"/>
</dbReference>
<feature type="transmembrane region" description="Helical" evidence="1">
    <location>
        <begin position="227"/>
        <end position="244"/>
    </location>
</feature>
<keyword evidence="1" id="KW-1133">Transmembrane helix</keyword>
<organism evidence="2 3">
    <name type="scientific">Sphaerisporangium krabiense</name>
    <dbReference type="NCBI Taxonomy" id="763782"/>
    <lineage>
        <taxon>Bacteria</taxon>
        <taxon>Bacillati</taxon>
        <taxon>Actinomycetota</taxon>
        <taxon>Actinomycetes</taxon>
        <taxon>Streptosporangiales</taxon>
        <taxon>Streptosporangiaceae</taxon>
        <taxon>Sphaerisporangium</taxon>
    </lineage>
</organism>
<keyword evidence="3" id="KW-1185">Reference proteome</keyword>
<feature type="transmembrane region" description="Helical" evidence="1">
    <location>
        <begin position="376"/>
        <end position="398"/>
    </location>
</feature>
<proteinExistence type="predicted"/>
<accession>A0A7W8YZI9</accession>
<gene>
    <name evidence="2" type="ORF">BJ981_000375</name>
</gene>
<feature type="transmembrane region" description="Helical" evidence="1">
    <location>
        <begin position="539"/>
        <end position="561"/>
    </location>
</feature>
<feature type="transmembrane region" description="Helical" evidence="1">
    <location>
        <begin position="470"/>
        <end position="492"/>
    </location>
</feature>
<dbReference type="EMBL" id="JACHBR010000001">
    <property type="protein sequence ID" value="MBB5624676.1"/>
    <property type="molecule type" value="Genomic_DNA"/>
</dbReference>
<keyword evidence="1" id="KW-0472">Membrane</keyword>
<evidence type="ECO:0000313" key="2">
    <source>
        <dbReference type="EMBL" id="MBB5624676.1"/>
    </source>
</evidence>
<feature type="transmembrane region" description="Helical" evidence="1">
    <location>
        <begin position="334"/>
        <end position="355"/>
    </location>
</feature>
<evidence type="ECO:0008006" key="4">
    <source>
        <dbReference type="Google" id="ProtNLM"/>
    </source>
</evidence>